<dbReference type="Proteomes" id="UP000238034">
    <property type="component" value="Unassembled WGS sequence"/>
</dbReference>
<keyword evidence="4" id="KW-1185">Reference proteome</keyword>
<comment type="caution">
    <text evidence="3">The sequence shown here is derived from an EMBL/GenBank/DDBJ whole genome shotgun (WGS) entry which is preliminary data.</text>
</comment>
<dbReference type="RefSeq" id="WP_106291035.1">
    <property type="nucleotide sequence ID" value="NZ_PVTH01000001.1"/>
</dbReference>
<evidence type="ECO:0000256" key="1">
    <source>
        <dbReference type="ARBA" id="ARBA00007248"/>
    </source>
</evidence>
<sequence>MKTLIIFISLVFLTTLSGCEQAFLDLHDGHGKKKYLVDFRFGGYNHTVGEPNTGFQTEPLKNYVSQLSVIVYSMETGNEVARQTHLFTQSNFGDIEFELPKGNYRFVAASSQTPFGINQFRLQDTLSAVMLPYQEANMQYWQKSHSEANRTYQTTDTFLAQVDANIASDKTLDIIMQRIIGKLEVRISDLTDYQVEIYLEQTAVMFASGSTFGRVQNYTFPRSSNLDGPIDILLLNTSRPVLVQLLGAGTPREVYVPIHKNQITVLEGKMVTQEFNISVK</sequence>
<dbReference type="AlphaFoldDB" id="A0A2T0UCC2"/>
<proteinExistence type="inferred from homology"/>
<name>A0A2T0UCC2_9SPHI</name>
<evidence type="ECO:0000256" key="2">
    <source>
        <dbReference type="SAM" id="SignalP"/>
    </source>
</evidence>
<keyword evidence="2" id="KW-0732">Signal</keyword>
<dbReference type="EMBL" id="PVTH01000001">
    <property type="protein sequence ID" value="PRY55542.1"/>
    <property type="molecule type" value="Genomic_DNA"/>
</dbReference>
<evidence type="ECO:0000313" key="4">
    <source>
        <dbReference type="Proteomes" id="UP000238034"/>
    </source>
</evidence>
<accession>A0A2T0UCC2</accession>
<gene>
    <name evidence="3" type="ORF">B0I27_101514</name>
</gene>
<dbReference type="PROSITE" id="PS51257">
    <property type="entry name" value="PROKAR_LIPOPROTEIN"/>
    <property type="match status" value="1"/>
</dbReference>
<organism evidence="3 4">
    <name type="scientific">Arcticibacter pallidicorallinus</name>
    <dbReference type="NCBI Taxonomy" id="1259464"/>
    <lineage>
        <taxon>Bacteria</taxon>
        <taxon>Pseudomonadati</taxon>
        <taxon>Bacteroidota</taxon>
        <taxon>Sphingobacteriia</taxon>
        <taxon>Sphingobacteriales</taxon>
        <taxon>Sphingobacteriaceae</taxon>
        <taxon>Arcticibacter</taxon>
    </lineage>
</organism>
<feature type="chain" id="PRO_5015673444" evidence="2">
    <location>
        <begin position="23"/>
        <end position="280"/>
    </location>
</feature>
<dbReference type="OrthoDB" id="794899at2"/>
<dbReference type="Pfam" id="PF08842">
    <property type="entry name" value="Mfa2"/>
    <property type="match status" value="1"/>
</dbReference>
<dbReference type="InterPro" id="IPR014941">
    <property type="entry name" value="FimB/Mfa2/Mfa3"/>
</dbReference>
<comment type="similarity">
    <text evidence="1">Belongs to the bacteroidetes fimbrillin superfamily. FimB/Mfa2 family.</text>
</comment>
<evidence type="ECO:0000313" key="3">
    <source>
        <dbReference type="EMBL" id="PRY55542.1"/>
    </source>
</evidence>
<reference evidence="3 4" key="1">
    <citation type="submission" date="2018-03" db="EMBL/GenBank/DDBJ databases">
        <title>Genomic Encyclopedia of Type Strains, Phase III (KMG-III): the genomes of soil and plant-associated and newly described type strains.</title>
        <authorList>
            <person name="Whitman W."/>
        </authorList>
    </citation>
    <scope>NUCLEOTIDE SEQUENCE [LARGE SCALE GENOMIC DNA]</scope>
    <source>
        <strain evidence="3 4">CGMCC 1.9313</strain>
    </source>
</reference>
<protein>
    <submittedName>
        <fullName evidence="3">Fimbrillin-A associated anchor protein Mfa1/Mfa2</fullName>
    </submittedName>
</protein>
<feature type="signal peptide" evidence="2">
    <location>
        <begin position="1"/>
        <end position="22"/>
    </location>
</feature>